<comment type="caution">
    <text evidence="2">The sequence shown here is derived from an EMBL/GenBank/DDBJ whole genome shotgun (WGS) entry which is preliminary data.</text>
</comment>
<proteinExistence type="predicted"/>
<sequence>MHVAFVSGGKDSYYAIYRYGLGVDMGLMLLYEFPRPSPHILNLGKSVKTLLLSSIPVLITRVNKGREFQETVEILRKVGANVVIAGDVYIEDHLKYMERLAKEIGAKLVEPLWGLDPVEVLHKELEVGIKPLIIGCVNGLSKWLGVELSLDNVDSFIGFTKNLGIDPLGERGEYHTVVLSGPLHKDVLRYKVVATESYGDYIILRLI</sequence>
<dbReference type="Pfam" id="PF01902">
    <property type="entry name" value="Diphthami_syn_2"/>
    <property type="match status" value="1"/>
</dbReference>
<dbReference type="InterPro" id="IPR014729">
    <property type="entry name" value="Rossmann-like_a/b/a_fold"/>
</dbReference>
<dbReference type="AlphaFoldDB" id="A0ABD4Z7N3"/>
<protein>
    <submittedName>
        <fullName evidence="2">ATPase</fullName>
    </submittedName>
</protein>
<evidence type="ECO:0000313" key="2">
    <source>
        <dbReference type="EMBL" id="MDK6028315.1"/>
    </source>
</evidence>
<dbReference type="Gene3D" id="3.90.1490.10">
    <property type="entry name" value="putative n-type atp pyrophosphatase, domain 2"/>
    <property type="match status" value="1"/>
</dbReference>
<keyword evidence="3" id="KW-1185">Reference proteome</keyword>
<accession>A0ABD4Z7N3</accession>
<dbReference type="Gene3D" id="3.40.50.620">
    <property type="entry name" value="HUPs"/>
    <property type="match status" value="1"/>
</dbReference>
<reference evidence="2 3" key="1">
    <citation type="submission" date="2023-05" db="EMBL/GenBank/DDBJ databases">
        <title>A new hyperthermophilic archaea 'Ignisphaera cupida' sp. nov. and description of the family 'Ignisphaeraceae' fam. nov.</title>
        <authorList>
            <person name="Podosokorskaya O.A."/>
            <person name="Elcheninov A.G."/>
            <person name="Klukina A."/>
            <person name="Merkel A.Y."/>
        </authorList>
    </citation>
    <scope>NUCLEOTIDE SEQUENCE [LARGE SCALE GENOMIC DNA]</scope>
    <source>
        <strain evidence="2 3">4213-co</strain>
    </source>
</reference>
<dbReference type="InterPro" id="IPR002761">
    <property type="entry name" value="Diphthami_syn_dom"/>
</dbReference>
<feature type="domain" description="Diphthamide synthase" evidence="1">
    <location>
        <begin position="3"/>
        <end position="199"/>
    </location>
</feature>
<evidence type="ECO:0000259" key="1">
    <source>
        <dbReference type="Pfam" id="PF01902"/>
    </source>
</evidence>
<dbReference type="Proteomes" id="UP001529235">
    <property type="component" value="Unassembled WGS sequence"/>
</dbReference>
<organism evidence="2 3">
    <name type="scientific">Ignisphaera cupida</name>
    <dbReference type="NCBI Taxonomy" id="3050454"/>
    <lineage>
        <taxon>Archaea</taxon>
        <taxon>Thermoproteota</taxon>
        <taxon>Thermoprotei</taxon>
        <taxon>Desulfurococcales</taxon>
        <taxon>Desulfurococcaceae</taxon>
        <taxon>Ignisphaera</taxon>
    </lineage>
</organism>
<evidence type="ECO:0000313" key="3">
    <source>
        <dbReference type="Proteomes" id="UP001529235"/>
    </source>
</evidence>
<dbReference type="RefSeq" id="WP_285273282.1">
    <property type="nucleotide sequence ID" value="NZ_JASNVW010000001.1"/>
</dbReference>
<dbReference type="EMBL" id="JASNVW010000001">
    <property type="protein sequence ID" value="MDK6028315.1"/>
    <property type="molecule type" value="Genomic_DNA"/>
</dbReference>
<dbReference type="SUPFAM" id="SSF52402">
    <property type="entry name" value="Adenine nucleotide alpha hydrolases-like"/>
    <property type="match status" value="1"/>
</dbReference>
<gene>
    <name evidence="2" type="ORF">QPL79_02925</name>
</gene>
<name>A0ABD4Z7N3_9CREN</name>